<keyword evidence="3" id="KW-1185">Reference proteome</keyword>
<dbReference type="Proteomes" id="UP000439903">
    <property type="component" value="Unassembled WGS sequence"/>
</dbReference>
<proteinExistence type="predicted"/>
<feature type="region of interest" description="Disordered" evidence="1">
    <location>
        <begin position="45"/>
        <end position="170"/>
    </location>
</feature>
<sequence length="245" mass="27990">MIRSAFISITKETTKDLIFRCVKNDRASCVAAIMPKKRNMIYKLSSRTPSQNKNEINKNETSPSQNKNGTQPSLHNKNEKALPPPQNKNATQPSPQNKNETVSYPPQNRNETQLLSQDKNKTASPPPQNKNETQLPPQNQNETPSPPTQNKNETASPPSQNKNEIQLPPQNQDETLNFHLRIKMKQLSLHLRIKRNHFTSPPLPSYNNTSFRKQNAIDTIGLKKMFNHEFKLSEDQNACVEDLCW</sequence>
<organism evidence="2 3">
    <name type="scientific">Gigaspora margarita</name>
    <dbReference type="NCBI Taxonomy" id="4874"/>
    <lineage>
        <taxon>Eukaryota</taxon>
        <taxon>Fungi</taxon>
        <taxon>Fungi incertae sedis</taxon>
        <taxon>Mucoromycota</taxon>
        <taxon>Glomeromycotina</taxon>
        <taxon>Glomeromycetes</taxon>
        <taxon>Diversisporales</taxon>
        <taxon>Gigasporaceae</taxon>
        <taxon>Gigaspora</taxon>
    </lineage>
</organism>
<dbReference type="EMBL" id="WTPW01000076">
    <property type="protein sequence ID" value="KAF0551518.1"/>
    <property type="molecule type" value="Genomic_DNA"/>
</dbReference>
<protein>
    <submittedName>
        <fullName evidence="2">Ig-like domain</fullName>
    </submittedName>
</protein>
<comment type="caution">
    <text evidence="2">The sequence shown here is derived from an EMBL/GenBank/DDBJ whole genome shotgun (WGS) entry which is preliminary data.</text>
</comment>
<feature type="compositionally biased region" description="Polar residues" evidence="1">
    <location>
        <begin position="87"/>
        <end position="117"/>
    </location>
</feature>
<accession>A0A8H4B116</accession>
<reference evidence="2 3" key="1">
    <citation type="journal article" date="2019" name="Environ. Microbiol.">
        <title>At the nexus of three kingdoms: the genome of the mycorrhizal fungus Gigaspora margarita provides insights into plant, endobacterial and fungal interactions.</title>
        <authorList>
            <person name="Venice F."/>
            <person name="Ghignone S."/>
            <person name="Salvioli di Fossalunga A."/>
            <person name="Amselem J."/>
            <person name="Novero M."/>
            <person name="Xianan X."/>
            <person name="Sedzielewska Toro K."/>
            <person name="Morin E."/>
            <person name="Lipzen A."/>
            <person name="Grigoriev I.V."/>
            <person name="Henrissat B."/>
            <person name="Martin F.M."/>
            <person name="Bonfante P."/>
        </authorList>
    </citation>
    <scope>NUCLEOTIDE SEQUENCE [LARGE SCALE GENOMIC DNA]</scope>
    <source>
        <strain evidence="2 3">BEG34</strain>
    </source>
</reference>
<dbReference type="OrthoDB" id="2435750at2759"/>
<dbReference type="AlphaFoldDB" id="A0A8H4B116"/>
<evidence type="ECO:0000313" key="3">
    <source>
        <dbReference type="Proteomes" id="UP000439903"/>
    </source>
</evidence>
<evidence type="ECO:0000313" key="2">
    <source>
        <dbReference type="EMBL" id="KAF0551518.1"/>
    </source>
</evidence>
<gene>
    <name evidence="2" type="ORF">F8M41_023281</name>
</gene>
<evidence type="ECO:0000256" key="1">
    <source>
        <dbReference type="SAM" id="MobiDB-lite"/>
    </source>
</evidence>
<feature type="compositionally biased region" description="Polar residues" evidence="1">
    <location>
        <begin position="45"/>
        <end position="75"/>
    </location>
</feature>
<name>A0A8H4B116_GIGMA</name>
<feature type="compositionally biased region" description="Polar residues" evidence="1">
    <location>
        <begin position="129"/>
        <end position="170"/>
    </location>
</feature>